<name>A0A1I5A0M9_9GAMM</name>
<protein>
    <submittedName>
        <fullName evidence="3">YbgS-like protein</fullName>
    </submittedName>
</protein>
<organism evidence="3 4">
    <name type="scientific">Candidatus Pantoea varia</name>
    <dbReference type="NCBI Taxonomy" id="1881036"/>
    <lineage>
        <taxon>Bacteria</taxon>
        <taxon>Pseudomonadati</taxon>
        <taxon>Pseudomonadota</taxon>
        <taxon>Gammaproteobacteria</taxon>
        <taxon>Enterobacterales</taxon>
        <taxon>Erwiniaceae</taxon>
        <taxon>Pantoea</taxon>
    </lineage>
</organism>
<proteinExistence type="predicted"/>
<evidence type="ECO:0000313" key="3">
    <source>
        <dbReference type="EMBL" id="SFN56021.1"/>
    </source>
</evidence>
<feature type="region of interest" description="Disordered" evidence="1">
    <location>
        <begin position="23"/>
        <end position="121"/>
    </location>
</feature>
<feature type="signal peptide" evidence="2">
    <location>
        <begin position="1"/>
        <end position="22"/>
    </location>
</feature>
<accession>A0A1I5A0M9</accession>
<dbReference type="AlphaFoldDB" id="A0A1I5A0M9"/>
<dbReference type="InterPro" id="IPR020363">
    <property type="entry name" value="Uncharacterised_YbgS"/>
</dbReference>
<keyword evidence="2" id="KW-0732">Signal</keyword>
<feature type="chain" id="PRO_5011779456" evidence="2">
    <location>
        <begin position="23"/>
        <end position="121"/>
    </location>
</feature>
<dbReference type="OrthoDB" id="6548960at2"/>
<evidence type="ECO:0000256" key="2">
    <source>
        <dbReference type="SAM" id="SignalP"/>
    </source>
</evidence>
<gene>
    <name evidence="3" type="ORF">SAMN05428971_1842</name>
</gene>
<dbReference type="Pfam" id="PF13985">
    <property type="entry name" value="YbgS"/>
    <property type="match status" value="1"/>
</dbReference>
<evidence type="ECO:0000256" key="1">
    <source>
        <dbReference type="SAM" id="MobiDB-lite"/>
    </source>
</evidence>
<evidence type="ECO:0000313" key="4">
    <source>
        <dbReference type="Proteomes" id="UP000198968"/>
    </source>
</evidence>
<sequence length="121" mass="12117">MKKLALVFLTAAMTLSSGAVLAADSSSNNGTANQAASAGAAAGGAKENLPPNKVDNNKINNTGNDTNPATSGSTTSNGNMSANEMDQNAQCKDGKCPNINRKVETKVGGGNVDTKTDGTTQ</sequence>
<feature type="compositionally biased region" description="Low complexity" evidence="1">
    <location>
        <begin position="25"/>
        <end position="45"/>
    </location>
</feature>
<feature type="compositionally biased region" description="Low complexity" evidence="1">
    <location>
        <begin position="52"/>
        <end position="83"/>
    </location>
</feature>
<reference evidence="4" key="1">
    <citation type="submission" date="2016-10" db="EMBL/GenBank/DDBJ databases">
        <authorList>
            <person name="Varghese N."/>
            <person name="Submissions S."/>
        </authorList>
    </citation>
    <scope>NUCLEOTIDE SEQUENCE [LARGE SCALE GENOMIC DNA]</scope>
    <source>
        <strain evidence="4">OV426</strain>
    </source>
</reference>
<dbReference type="EMBL" id="FOVG01000001">
    <property type="protein sequence ID" value="SFN56021.1"/>
    <property type="molecule type" value="Genomic_DNA"/>
</dbReference>
<dbReference type="Proteomes" id="UP000198968">
    <property type="component" value="Unassembled WGS sequence"/>
</dbReference>
<keyword evidence="4" id="KW-1185">Reference proteome</keyword>